<evidence type="ECO:0000313" key="1">
    <source>
        <dbReference type="EMBL" id="MBK9295496.1"/>
    </source>
</evidence>
<reference evidence="1 2" key="1">
    <citation type="submission" date="2020-10" db="EMBL/GenBank/DDBJ databases">
        <title>Connecting structure to function with the recovery of over 1000 high-quality activated sludge metagenome-assembled genomes encoding full-length rRNA genes using long-read sequencing.</title>
        <authorList>
            <person name="Singleton C.M."/>
            <person name="Petriglieri F."/>
            <person name="Kristensen J.M."/>
            <person name="Kirkegaard R.H."/>
            <person name="Michaelsen T.Y."/>
            <person name="Andersen M.H."/>
            <person name="Karst S.M."/>
            <person name="Dueholm M.S."/>
            <person name="Nielsen P.H."/>
            <person name="Albertsen M."/>
        </authorList>
    </citation>
    <scope>NUCLEOTIDE SEQUENCE [LARGE SCALE GENOMIC DNA]</scope>
    <source>
        <strain evidence="1">Lyne_18-Q3-R50-59_MAXAC.006</strain>
    </source>
</reference>
<dbReference type="EMBL" id="JADJZA010000001">
    <property type="protein sequence ID" value="MBK9295496.1"/>
    <property type="molecule type" value="Genomic_DNA"/>
</dbReference>
<accession>A0A936TBL2</accession>
<comment type="caution">
    <text evidence="1">The sequence shown here is derived from an EMBL/GenBank/DDBJ whole genome shotgun (WGS) entry which is preliminary data.</text>
</comment>
<protein>
    <submittedName>
        <fullName evidence="1">Uncharacterized protein</fullName>
    </submittedName>
</protein>
<sequence>MGRHTSTDLNEEDFALGEADRLARQLAEAFNKDYERVDLAPEVSVHRTIGGDDQPLYVFQLNVDLADDLPSEEYPMDELQVLASALRAKVAGTDMDRWRWLVSLGTKAGAGRQ</sequence>
<evidence type="ECO:0000313" key="2">
    <source>
        <dbReference type="Proteomes" id="UP000727993"/>
    </source>
</evidence>
<proteinExistence type="predicted"/>
<organism evidence="1 2">
    <name type="scientific">Candidatus Neomicrothrix subdominans</name>
    <dbReference type="NCBI Taxonomy" id="2954438"/>
    <lineage>
        <taxon>Bacteria</taxon>
        <taxon>Bacillati</taxon>
        <taxon>Actinomycetota</taxon>
        <taxon>Acidimicrobiia</taxon>
        <taxon>Acidimicrobiales</taxon>
        <taxon>Microthrixaceae</taxon>
        <taxon>Candidatus Neomicrothrix</taxon>
    </lineage>
</organism>
<dbReference type="AlphaFoldDB" id="A0A936TBL2"/>
<dbReference type="Proteomes" id="UP000727993">
    <property type="component" value="Unassembled WGS sequence"/>
</dbReference>
<name>A0A936TBL2_9ACTN</name>
<gene>
    <name evidence="1" type="ORF">IPN02_01195</name>
</gene>